<keyword evidence="1" id="KW-0472">Membrane</keyword>
<feature type="transmembrane region" description="Helical" evidence="1">
    <location>
        <begin position="20"/>
        <end position="38"/>
    </location>
</feature>
<evidence type="ECO:0000256" key="1">
    <source>
        <dbReference type="SAM" id="Phobius"/>
    </source>
</evidence>
<protein>
    <submittedName>
        <fullName evidence="2">Uncharacterized protein</fullName>
    </submittedName>
</protein>
<evidence type="ECO:0000313" key="2">
    <source>
        <dbReference type="EMBL" id="TYG58163.1"/>
    </source>
</evidence>
<accession>A0A5D2BPZ3</accession>
<dbReference type="AlphaFoldDB" id="A0A5D2BPZ3"/>
<sequence length="69" mass="8005">MRIEISVSHLRVELSLYDSFRAAHVLNFSLFGICWIYNGTGMPEDTVKTANIILIFHFVLGLFIRYNQI</sequence>
<evidence type="ECO:0000313" key="3">
    <source>
        <dbReference type="Proteomes" id="UP000323506"/>
    </source>
</evidence>
<keyword evidence="1" id="KW-1133">Transmembrane helix</keyword>
<proteinExistence type="predicted"/>
<organism evidence="2 3">
    <name type="scientific">Gossypium darwinii</name>
    <name type="common">Darwin's cotton</name>
    <name type="synonym">Gossypium barbadense var. darwinii</name>
    <dbReference type="NCBI Taxonomy" id="34276"/>
    <lineage>
        <taxon>Eukaryota</taxon>
        <taxon>Viridiplantae</taxon>
        <taxon>Streptophyta</taxon>
        <taxon>Embryophyta</taxon>
        <taxon>Tracheophyta</taxon>
        <taxon>Spermatophyta</taxon>
        <taxon>Magnoliopsida</taxon>
        <taxon>eudicotyledons</taxon>
        <taxon>Gunneridae</taxon>
        <taxon>Pentapetalae</taxon>
        <taxon>rosids</taxon>
        <taxon>malvids</taxon>
        <taxon>Malvales</taxon>
        <taxon>Malvaceae</taxon>
        <taxon>Malvoideae</taxon>
        <taxon>Gossypium</taxon>
    </lineage>
</organism>
<keyword evidence="3" id="KW-1185">Reference proteome</keyword>
<dbReference type="Proteomes" id="UP000323506">
    <property type="component" value="Chromosome D08"/>
</dbReference>
<reference evidence="2 3" key="1">
    <citation type="submission" date="2019-06" db="EMBL/GenBank/DDBJ databases">
        <title>WGS assembly of Gossypium darwinii.</title>
        <authorList>
            <person name="Chen Z.J."/>
            <person name="Sreedasyam A."/>
            <person name="Ando A."/>
            <person name="Song Q."/>
            <person name="De L."/>
            <person name="Hulse-Kemp A."/>
            <person name="Ding M."/>
            <person name="Ye W."/>
            <person name="Kirkbride R."/>
            <person name="Jenkins J."/>
            <person name="Plott C."/>
            <person name="Lovell J."/>
            <person name="Lin Y.-M."/>
            <person name="Vaughn R."/>
            <person name="Liu B."/>
            <person name="Li W."/>
            <person name="Simpson S."/>
            <person name="Scheffler B."/>
            <person name="Saski C."/>
            <person name="Grover C."/>
            <person name="Hu G."/>
            <person name="Conover J."/>
            <person name="Carlson J."/>
            <person name="Shu S."/>
            <person name="Boston L."/>
            <person name="Williams M."/>
            <person name="Peterson D."/>
            <person name="Mcgee K."/>
            <person name="Jones D."/>
            <person name="Wendel J."/>
            <person name="Stelly D."/>
            <person name="Grimwood J."/>
            <person name="Schmutz J."/>
        </authorList>
    </citation>
    <scope>NUCLEOTIDE SEQUENCE [LARGE SCALE GENOMIC DNA]</scope>
    <source>
        <strain evidence="2">1808015.09</strain>
    </source>
</reference>
<keyword evidence="1" id="KW-0812">Transmembrane</keyword>
<dbReference type="EMBL" id="CM017708">
    <property type="protein sequence ID" value="TYG58163.1"/>
    <property type="molecule type" value="Genomic_DNA"/>
</dbReference>
<gene>
    <name evidence="2" type="ORF">ES288_D08G200200v1</name>
</gene>
<name>A0A5D2BPZ3_GOSDA</name>
<feature type="transmembrane region" description="Helical" evidence="1">
    <location>
        <begin position="50"/>
        <end position="66"/>
    </location>
</feature>